<dbReference type="PROSITE" id="PS51159">
    <property type="entry name" value="CBM21"/>
    <property type="match status" value="1"/>
</dbReference>
<feature type="region of interest" description="Disordered" evidence="1">
    <location>
        <begin position="589"/>
        <end position="638"/>
    </location>
</feature>
<dbReference type="OrthoDB" id="1881at2759"/>
<feature type="compositionally biased region" description="Low complexity" evidence="1">
    <location>
        <begin position="152"/>
        <end position="163"/>
    </location>
</feature>
<feature type="compositionally biased region" description="Pro residues" evidence="1">
    <location>
        <begin position="949"/>
        <end position="958"/>
    </location>
</feature>
<dbReference type="AlphaFoldDB" id="A0A4Q1BDJ4"/>
<evidence type="ECO:0000313" key="4">
    <source>
        <dbReference type="Proteomes" id="UP000289152"/>
    </source>
</evidence>
<feature type="region of interest" description="Disordered" evidence="1">
    <location>
        <begin position="684"/>
        <end position="833"/>
    </location>
</feature>
<comment type="caution">
    <text evidence="3">The sequence shown here is derived from an EMBL/GenBank/DDBJ whole genome shotgun (WGS) entry which is preliminary data.</text>
</comment>
<dbReference type="GO" id="GO:0000164">
    <property type="term" value="C:protein phosphatase type 1 complex"/>
    <property type="evidence" value="ECO:0007669"/>
    <property type="project" value="TreeGrafter"/>
</dbReference>
<proteinExistence type="predicted"/>
<sequence>MGGVLPKVRPADTLATSMPYATPTSPSPLPSPVKEQTSSRSRWTYPTIDAGPSTATGPMPLIPRRTSSNASPATTPRRIIPSMSRTPSMGGSTPSTPSASRPVDGLPRRASDEGPSAVPGLPTSVNGDGSLGLRLLPSPAKGISSQRRTKDSMSSTSTLDSSLPATPQDDIRDLPVHIEHIEDHGDSRTKEPRGAHSVPFPTFEPSLKPHHHQHVIGRASPPRPALAARRSSASSHRGSGTGSLQIEFPPHPSETGRSSPRPQEHPVHQHQHSLLRPTSNMIRKKSGEVVKSSLKQRSASTPDLTRQIPSEPPSPDGSVRQFGEERSKSVRFAGGDDAEDGVLENVVVFLREQKVTAINRTPGEPGTGASDRDTDRDTDRETENDLDTDTDFVEFRTRRNEAARAIDEAHSIQLDGGSRVPRLRTDFGPETKELLKGENVILERVELVTGPGPLQLRGTALVRNVAFQKWVAVRFTMDHWQTTSEVSCTHVTHIPSATTYDEGWDRFSFVIKLEDYRRKLDERQLILCVRFSVDGEEWWDSNDGMNYSFTFKKAPRRPIRHSGPAGMAGGFLRLNDPAHTTLPGLKVHHHRPVAHSDPSGPKHWLFPKHGKHPGEEPIPRTDSPLPTPPPPVAFKAPSVPDVHTHLSLSKYCAPSPPQSPPREINLPSLVASPAELISSPMTIIGGQPATRASPLQHERRSSWNGKSASWDSFANALESEENGPPDDISSCSSTDGEATPVASGSRSPTGELADSGESSPDRPMLSMKRSTNNLQALVSDDAGLMTPPSSNLSSPPTPPRPKLPLLPSPSSSTVSTGESSPIHTISSDSSSADFASFASRMQAGKMKAKQFGSDSYQEFLDRFCFFQPPSMATPDNTSHFPPKGNNTPGQASPQGFPFLSQTNSPANTPTPKFEKSSPGIENSPPLPAQSTPRPSPQLVPHVLRIPFQAPNPPAQTRA</sequence>
<dbReference type="STRING" id="5217.A0A4Q1BDJ4"/>
<feature type="region of interest" description="Disordered" evidence="1">
    <location>
        <begin position="1"/>
        <end position="322"/>
    </location>
</feature>
<dbReference type="Gene3D" id="2.60.40.2440">
    <property type="entry name" value="Carbohydrate binding type-21 domain"/>
    <property type="match status" value="1"/>
</dbReference>
<feature type="compositionally biased region" description="Basic and acidic residues" evidence="1">
    <location>
        <begin position="370"/>
        <end position="383"/>
    </location>
</feature>
<feature type="compositionally biased region" description="Polar residues" evidence="1">
    <location>
        <begin position="873"/>
        <end position="910"/>
    </location>
</feature>
<feature type="compositionally biased region" description="Polar residues" evidence="1">
    <location>
        <begin position="702"/>
        <end position="712"/>
    </location>
</feature>
<feature type="domain" description="CBM21" evidence="2">
    <location>
        <begin position="432"/>
        <end position="550"/>
    </location>
</feature>
<feature type="compositionally biased region" description="Polar residues" evidence="1">
    <location>
        <begin position="34"/>
        <end position="44"/>
    </location>
</feature>
<gene>
    <name evidence="3" type="ORF">M231_06660</name>
</gene>
<dbReference type="InterPro" id="IPR005036">
    <property type="entry name" value="CBM21_dom"/>
</dbReference>
<feature type="compositionally biased region" description="Low complexity" evidence="1">
    <location>
        <begin position="217"/>
        <end position="238"/>
    </location>
</feature>
<feature type="region of interest" description="Disordered" evidence="1">
    <location>
        <begin position="870"/>
        <end position="958"/>
    </location>
</feature>
<reference evidence="3 4" key="1">
    <citation type="submission" date="2016-06" db="EMBL/GenBank/DDBJ databases">
        <title>Evolution of pathogenesis and genome organization in the Tremellales.</title>
        <authorList>
            <person name="Cuomo C."/>
            <person name="Litvintseva A."/>
            <person name="Heitman J."/>
            <person name="Chen Y."/>
            <person name="Sun S."/>
            <person name="Springer D."/>
            <person name="Dromer F."/>
            <person name="Young S."/>
            <person name="Zeng Q."/>
            <person name="Chapman S."/>
            <person name="Gujja S."/>
            <person name="Saif S."/>
            <person name="Birren B."/>
        </authorList>
    </citation>
    <scope>NUCLEOTIDE SEQUENCE [LARGE SCALE GENOMIC DNA]</scope>
    <source>
        <strain evidence="3 4">ATCC 28783</strain>
    </source>
</reference>
<name>A0A4Q1BDJ4_TREME</name>
<keyword evidence="4" id="KW-1185">Reference proteome</keyword>
<feature type="compositionally biased region" description="Polar residues" evidence="1">
    <location>
        <begin position="65"/>
        <end position="74"/>
    </location>
</feature>
<feature type="compositionally biased region" description="Polar residues" evidence="1">
    <location>
        <begin position="293"/>
        <end position="308"/>
    </location>
</feature>
<protein>
    <recommendedName>
        <fullName evidence="2">CBM21 domain-containing protein</fullName>
    </recommendedName>
</protein>
<dbReference type="InterPro" id="IPR038175">
    <property type="entry name" value="CBM21_dom_sf"/>
</dbReference>
<dbReference type="PANTHER" id="PTHR12307:SF36">
    <property type="entry name" value="GLYCOGEN-BINDING SUBUNIT 76A"/>
    <property type="match status" value="1"/>
</dbReference>
<dbReference type="GO" id="GO:2001069">
    <property type="term" value="F:glycogen binding"/>
    <property type="evidence" value="ECO:0007669"/>
    <property type="project" value="TreeGrafter"/>
</dbReference>
<feature type="compositionally biased region" description="Polar residues" evidence="1">
    <location>
        <begin position="729"/>
        <end position="748"/>
    </location>
</feature>
<dbReference type="GO" id="GO:0008157">
    <property type="term" value="F:protein phosphatase 1 binding"/>
    <property type="evidence" value="ECO:0007669"/>
    <property type="project" value="TreeGrafter"/>
</dbReference>
<feature type="compositionally biased region" description="Basic and acidic residues" evidence="1">
    <location>
        <begin position="169"/>
        <end position="194"/>
    </location>
</feature>
<dbReference type="InterPro" id="IPR050782">
    <property type="entry name" value="PP1_regulatory_subunit_3"/>
</dbReference>
<evidence type="ECO:0000259" key="2">
    <source>
        <dbReference type="PROSITE" id="PS51159"/>
    </source>
</evidence>
<dbReference type="InParanoid" id="A0A4Q1BDJ4"/>
<dbReference type="VEuPathDB" id="FungiDB:TREMEDRAFT_73389"/>
<dbReference type="Proteomes" id="UP000289152">
    <property type="component" value="Unassembled WGS sequence"/>
</dbReference>
<feature type="region of interest" description="Disordered" evidence="1">
    <location>
        <begin position="357"/>
        <end position="390"/>
    </location>
</feature>
<evidence type="ECO:0000256" key="1">
    <source>
        <dbReference type="SAM" id="MobiDB-lite"/>
    </source>
</evidence>
<feature type="compositionally biased region" description="Pro residues" evidence="1">
    <location>
        <begin position="795"/>
        <end position="807"/>
    </location>
</feature>
<feature type="compositionally biased region" description="Low complexity" evidence="1">
    <location>
        <begin position="808"/>
        <end position="833"/>
    </location>
</feature>
<dbReference type="EMBL" id="SDIL01000110">
    <property type="protein sequence ID" value="RXK36066.1"/>
    <property type="molecule type" value="Genomic_DNA"/>
</dbReference>
<dbReference type="PANTHER" id="PTHR12307">
    <property type="entry name" value="PROTEIN PHOSPHATASE 1 REGULATORY SUBUNIT"/>
    <property type="match status" value="1"/>
</dbReference>
<evidence type="ECO:0000313" key="3">
    <source>
        <dbReference type="EMBL" id="RXK36066.1"/>
    </source>
</evidence>
<feature type="compositionally biased region" description="Low complexity" evidence="1">
    <location>
        <begin position="84"/>
        <end position="102"/>
    </location>
</feature>
<dbReference type="Pfam" id="PF03370">
    <property type="entry name" value="CBM_21"/>
    <property type="match status" value="1"/>
</dbReference>
<dbReference type="GO" id="GO:0005979">
    <property type="term" value="P:regulation of glycogen biosynthetic process"/>
    <property type="evidence" value="ECO:0007669"/>
    <property type="project" value="TreeGrafter"/>
</dbReference>
<accession>A0A4Q1BDJ4</accession>
<organism evidence="3 4">
    <name type="scientific">Tremella mesenterica</name>
    <name type="common">Jelly fungus</name>
    <dbReference type="NCBI Taxonomy" id="5217"/>
    <lineage>
        <taxon>Eukaryota</taxon>
        <taxon>Fungi</taxon>
        <taxon>Dikarya</taxon>
        <taxon>Basidiomycota</taxon>
        <taxon>Agaricomycotina</taxon>
        <taxon>Tremellomycetes</taxon>
        <taxon>Tremellales</taxon>
        <taxon>Tremellaceae</taxon>
        <taxon>Tremella</taxon>
    </lineage>
</organism>